<reference evidence="1 2" key="1">
    <citation type="journal article" date="2016" name="Genome Biol. Evol.">
        <title>Comparative Genomic Analyses of the Moraxella catarrhalis Serosensitive and Seroresistant Lineages Demonstrate Their Independent Evolution.</title>
        <authorList>
            <person name="Earl J.P."/>
            <person name="de Vries S.P."/>
            <person name="Ahmed A."/>
            <person name="Powell E."/>
            <person name="Schultz M.P."/>
            <person name="Hermans P.W."/>
            <person name="Hill D.J."/>
            <person name="Zhou Z."/>
            <person name="Constantinidou C.I."/>
            <person name="Hu F.Z."/>
            <person name="Bootsma H.J."/>
            <person name="Ehrlich G.D."/>
        </authorList>
    </citation>
    <scope>NUCLEOTIDE SEQUENCE [LARGE SCALE GENOMIC DNA]</scope>
    <source>
        <strain evidence="1 2">F23</strain>
    </source>
</reference>
<dbReference type="EMBL" id="LXHQ01000020">
    <property type="protein sequence ID" value="OAV26791.1"/>
    <property type="molecule type" value="Genomic_DNA"/>
</dbReference>
<name>A0AB36DQE2_MORCA</name>
<evidence type="ECO:0008006" key="3">
    <source>
        <dbReference type="Google" id="ProtNLM"/>
    </source>
</evidence>
<proteinExistence type="predicted"/>
<dbReference type="InterPro" id="IPR010106">
    <property type="entry name" value="RpnA"/>
</dbReference>
<organism evidence="1 2">
    <name type="scientific">Moraxella catarrhalis</name>
    <name type="common">Branhamella catarrhalis</name>
    <dbReference type="NCBI Taxonomy" id="480"/>
    <lineage>
        <taxon>Bacteria</taxon>
        <taxon>Pseudomonadati</taxon>
        <taxon>Pseudomonadota</taxon>
        <taxon>Gammaproteobacteria</taxon>
        <taxon>Moraxellales</taxon>
        <taxon>Moraxellaceae</taxon>
        <taxon>Moraxella</taxon>
    </lineage>
</organism>
<protein>
    <recommendedName>
        <fullName evidence="3">Rpn family recombination-promoting nuclease/putative transposase</fullName>
    </recommendedName>
</protein>
<evidence type="ECO:0000313" key="2">
    <source>
        <dbReference type="Proteomes" id="UP000078295"/>
    </source>
</evidence>
<dbReference type="Pfam" id="PF12784">
    <property type="entry name" value="PDDEXK_2"/>
    <property type="match status" value="1"/>
</dbReference>
<sequence>MSLDKLASKEQHMTPVFINPFTDYGFKRLFGEEASKPFLIDFLNSILPKKHQIADLILKNSERMGFTDFDRKAIYDIYCESVAGEKFIVELQRAKQTFFKDRTLYYSTFPIIEQAQKGDWNYELKAVYCISILDFLFDEHKDDQEVIYNVQLKDQNNQIFYEKFNLIYLQLPNFCKSEAELNTNLDRWLFFIKNLEDLQHIPAIFQNSLIEQAFDKAKIANFNPQEMSKYRDSLKIYWDNYNVVNTAKQEGIEQGLEQGIKQGLKQGIKQGLEQGIEQGKKQQALETAKTLKQLNTPVETIIQATMLSAEEIKQL</sequence>
<evidence type="ECO:0000313" key="1">
    <source>
        <dbReference type="EMBL" id="OAV26791.1"/>
    </source>
</evidence>
<comment type="caution">
    <text evidence="1">The sequence shown here is derived from an EMBL/GenBank/DDBJ whole genome shotgun (WGS) entry which is preliminary data.</text>
</comment>
<gene>
    <name evidence="1" type="ORF">AO370_0624</name>
</gene>
<dbReference type="Proteomes" id="UP000078295">
    <property type="component" value="Unassembled WGS sequence"/>
</dbReference>
<dbReference type="NCBIfam" id="TIGR01784">
    <property type="entry name" value="T_den_put_tspse"/>
    <property type="match status" value="1"/>
</dbReference>
<dbReference type="PANTHER" id="PTHR41317">
    <property type="entry name" value="PD-(D_E)XK NUCLEASE FAMILY TRANSPOSASE"/>
    <property type="match status" value="1"/>
</dbReference>
<dbReference type="PANTHER" id="PTHR41317:SF1">
    <property type="entry name" value="PD-(D_E)XK NUCLEASE FAMILY TRANSPOSASE"/>
    <property type="match status" value="1"/>
</dbReference>
<accession>A0AB36DQE2</accession>
<dbReference type="AlphaFoldDB" id="A0AB36DQE2"/>